<dbReference type="RefSeq" id="WP_068848220.1">
    <property type="nucleotide sequence ID" value="NZ_LYDR01000103.1"/>
</dbReference>
<dbReference type="EMBL" id="LYDR01000103">
    <property type="protein sequence ID" value="ODA30719.1"/>
    <property type="molecule type" value="Genomic_DNA"/>
</dbReference>
<reference evidence="3 4" key="1">
    <citation type="submission" date="2016-05" db="EMBL/GenBank/DDBJ databases">
        <title>Genomic and physiological characterization of Planctopirus sp. isolated from fresh water lake.</title>
        <authorList>
            <person name="Subhash Y."/>
            <person name="Ramana C."/>
        </authorList>
    </citation>
    <scope>NUCLEOTIDE SEQUENCE [LARGE SCALE GENOMIC DNA]</scope>
    <source>
        <strain evidence="3 4">JC280</strain>
    </source>
</reference>
<name>A0A1C3EBV2_9PLAN</name>
<dbReference type="PANTHER" id="PTHR36842:SF1">
    <property type="entry name" value="PROTEIN TOLB"/>
    <property type="match status" value="1"/>
</dbReference>
<evidence type="ECO:0000256" key="1">
    <source>
        <dbReference type="ARBA" id="ARBA00009820"/>
    </source>
</evidence>
<dbReference type="InterPro" id="IPR011042">
    <property type="entry name" value="6-blade_b-propeller_TolB-like"/>
</dbReference>
<dbReference type="OrthoDB" id="108903at2"/>
<feature type="signal peptide" evidence="2">
    <location>
        <begin position="1"/>
        <end position="32"/>
    </location>
</feature>
<evidence type="ECO:0000313" key="3">
    <source>
        <dbReference type="EMBL" id="ODA30719.1"/>
    </source>
</evidence>
<evidence type="ECO:0000256" key="2">
    <source>
        <dbReference type="SAM" id="SignalP"/>
    </source>
</evidence>
<comment type="similarity">
    <text evidence="1">Belongs to the TolB family.</text>
</comment>
<dbReference type="Gene3D" id="2.120.10.30">
    <property type="entry name" value="TolB, C-terminal domain"/>
    <property type="match status" value="3"/>
</dbReference>
<keyword evidence="4" id="KW-1185">Reference proteome</keyword>
<accession>A0A1C3EBV2</accession>
<dbReference type="PANTHER" id="PTHR36842">
    <property type="entry name" value="PROTEIN TOLB HOMOLOG"/>
    <property type="match status" value="1"/>
</dbReference>
<feature type="chain" id="PRO_5008672990" evidence="2">
    <location>
        <begin position="33"/>
        <end position="354"/>
    </location>
</feature>
<organism evidence="3 4">
    <name type="scientific">Planctopirus hydrillae</name>
    <dbReference type="NCBI Taxonomy" id="1841610"/>
    <lineage>
        <taxon>Bacteria</taxon>
        <taxon>Pseudomonadati</taxon>
        <taxon>Planctomycetota</taxon>
        <taxon>Planctomycetia</taxon>
        <taxon>Planctomycetales</taxon>
        <taxon>Planctomycetaceae</taxon>
        <taxon>Planctopirus</taxon>
    </lineage>
</organism>
<comment type="caution">
    <text evidence="3">The sequence shown here is derived from an EMBL/GenBank/DDBJ whole genome shotgun (WGS) entry which is preliminary data.</text>
</comment>
<sequence length="354" mass="39785">MMNTSLGNKRDWAFLSAMICLASLSLVPEALAQPASEATFLSNQRQVSFGLPRAGEGYFSPDGQWIVYQAYPVGYPFYQIYVQKLDEKTPRLLSTGRGRTTCAYFTPDQKRILFASAHTDPAIDLTEKKARDEAAQGGRRRYQWDFDPHMDLYTINFDGTGMQRLTDTPGYDAEGSYSADGQQIVFTSNRDGDADLYLMNADGSNVRQLTNTPGYDGGPFFSPDGQWVIFRSDREKEHMLQLFAISVDGKHEVQLTKNLDEVNWCPYFHPDGKSLIWSRADYSKGPASAKFKLWWMPIETTSTTFTAGTPRQITFGDATDVLPVFSPDGKQLLWTSTRGSDGTSQLWLADWKTP</sequence>
<dbReference type="Proteomes" id="UP000094828">
    <property type="component" value="Unassembled WGS sequence"/>
</dbReference>
<dbReference type="SUPFAM" id="SSF69304">
    <property type="entry name" value="Tricorn protease N-terminal domain"/>
    <property type="match status" value="1"/>
</dbReference>
<gene>
    <name evidence="3" type="ORF">A6X21_05390</name>
</gene>
<dbReference type="Pfam" id="PF26549">
    <property type="entry name" value="Tricorn_N"/>
    <property type="match status" value="1"/>
</dbReference>
<proteinExistence type="inferred from homology"/>
<keyword evidence="2" id="KW-0732">Signal</keyword>
<evidence type="ECO:0000313" key="4">
    <source>
        <dbReference type="Proteomes" id="UP000094828"/>
    </source>
</evidence>
<protein>
    <submittedName>
        <fullName evidence="3">Biopolymer transporter Tol</fullName>
    </submittedName>
</protein>
<dbReference type="Pfam" id="PF07676">
    <property type="entry name" value="PD40"/>
    <property type="match status" value="2"/>
</dbReference>
<dbReference type="InterPro" id="IPR011659">
    <property type="entry name" value="WD40"/>
</dbReference>
<dbReference type="AlphaFoldDB" id="A0A1C3EBV2"/>
<dbReference type="STRING" id="1841610.A6X21_05390"/>